<organism evidence="1 2">
    <name type="scientific">Cymbomonas tetramitiformis</name>
    <dbReference type="NCBI Taxonomy" id="36881"/>
    <lineage>
        <taxon>Eukaryota</taxon>
        <taxon>Viridiplantae</taxon>
        <taxon>Chlorophyta</taxon>
        <taxon>Pyramimonadophyceae</taxon>
        <taxon>Pyramimonadales</taxon>
        <taxon>Pyramimonadaceae</taxon>
        <taxon>Cymbomonas</taxon>
    </lineage>
</organism>
<proteinExistence type="predicted"/>
<dbReference type="EMBL" id="LGRX02007804">
    <property type="protein sequence ID" value="KAK3274304.1"/>
    <property type="molecule type" value="Genomic_DNA"/>
</dbReference>
<sequence length="147" mass="16599">MGFPQEEPRSPPQQARHLDVRLREGLPETFQKRLLGLAGAASTPWGRAIRSSSPQLGGVLSQDWALLFSPDFHLVEYTCPLLRPSEEQATFQQQLSCPFTEGVHRVFLHIRARESANVRRPPPPDIGDLLRDPELPASLREWIVSSR</sequence>
<dbReference type="AlphaFoldDB" id="A0AAE0G9Z2"/>
<dbReference type="Proteomes" id="UP001190700">
    <property type="component" value="Unassembled WGS sequence"/>
</dbReference>
<gene>
    <name evidence="1" type="ORF">CYMTET_17511</name>
</gene>
<name>A0AAE0G9Z2_9CHLO</name>
<evidence type="ECO:0000313" key="1">
    <source>
        <dbReference type="EMBL" id="KAK3274304.1"/>
    </source>
</evidence>
<reference evidence="1 2" key="1">
    <citation type="journal article" date="2015" name="Genome Biol. Evol.">
        <title>Comparative Genomics of a Bacterivorous Green Alga Reveals Evolutionary Causalities and Consequences of Phago-Mixotrophic Mode of Nutrition.</title>
        <authorList>
            <person name="Burns J.A."/>
            <person name="Paasch A."/>
            <person name="Narechania A."/>
            <person name="Kim E."/>
        </authorList>
    </citation>
    <scope>NUCLEOTIDE SEQUENCE [LARGE SCALE GENOMIC DNA]</scope>
    <source>
        <strain evidence="1 2">PLY_AMNH</strain>
    </source>
</reference>
<accession>A0AAE0G9Z2</accession>
<keyword evidence="2" id="KW-1185">Reference proteome</keyword>
<protein>
    <submittedName>
        <fullName evidence="1">Uncharacterized protein</fullName>
    </submittedName>
</protein>
<comment type="caution">
    <text evidence="1">The sequence shown here is derived from an EMBL/GenBank/DDBJ whole genome shotgun (WGS) entry which is preliminary data.</text>
</comment>
<evidence type="ECO:0000313" key="2">
    <source>
        <dbReference type="Proteomes" id="UP001190700"/>
    </source>
</evidence>